<organism evidence="13 14">
    <name type="scientific">Brenneria corticis</name>
    <dbReference type="NCBI Taxonomy" id="2173106"/>
    <lineage>
        <taxon>Bacteria</taxon>
        <taxon>Pseudomonadati</taxon>
        <taxon>Pseudomonadota</taxon>
        <taxon>Gammaproteobacteria</taxon>
        <taxon>Enterobacterales</taxon>
        <taxon>Pectobacteriaceae</taxon>
        <taxon>Brenneria</taxon>
    </lineage>
</organism>
<evidence type="ECO:0000256" key="11">
    <source>
        <dbReference type="ARBA" id="ARBA00024446"/>
    </source>
</evidence>
<keyword evidence="6 12" id="KW-0808">Transferase</keyword>
<dbReference type="RefSeq" id="WP_136164938.1">
    <property type="nucleotide sequence ID" value="NZ_KZ819072.1"/>
</dbReference>
<dbReference type="Proteomes" id="UP000296159">
    <property type="component" value="Unassembled WGS sequence"/>
</dbReference>
<comment type="pathway">
    <text evidence="2 12">Polyol metabolism; 1,2-propanediol degradation.</text>
</comment>
<dbReference type="PANTHER" id="PTHR39453:SF1">
    <property type="entry name" value="PHOSPHATE PROPANOYLTRANSFERASE"/>
    <property type="match status" value="1"/>
</dbReference>
<dbReference type="GO" id="GO:0046872">
    <property type="term" value="F:metal ion binding"/>
    <property type="evidence" value="ECO:0007669"/>
    <property type="project" value="UniProtKB-KW"/>
</dbReference>
<evidence type="ECO:0000256" key="4">
    <source>
        <dbReference type="ARBA" id="ARBA00012206"/>
    </source>
</evidence>
<evidence type="ECO:0000313" key="14">
    <source>
        <dbReference type="Proteomes" id="UP000296159"/>
    </source>
</evidence>
<comment type="cofactor">
    <cofactor evidence="1">
        <name>Zn(2+)</name>
        <dbReference type="ChEBI" id="CHEBI:29105"/>
    </cofactor>
</comment>
<comment type="catalytic activity">
    <reaction evidence="12">
        <text>propanoyl-CoA + phosphate = propanoyl phosphate + CoA</text>
        <dbReference type="Rhea" id="RHEA:28046"/>
        <dbReference type="ChEBI" id="CHEBI:43474"/>
        <dbReference type="ChEBI" id="CHEBI:57287"/>
        <dbReference type="ChEBI" id="CHEBI:57392"/>
        <dbReference type="ChEBI" id="CHEBI:58933"/>
        <dbReference type="EC" id="2.3.1.222"/>
    </reaction>
</comment>
<evidence type="ECO:0000256" key="2">
    <source>
        <dbReference type="ARBA" id="ARBA00004836"/>
    </source>
</evidence>
<comment type="function">
    <text evidence="12">Involved in 1,2-propanediol (1,2-PD) degradation by catalyzing the conversion of propanoyl-CoA to propanoyl-phosphate.</text>
</comment>
<name>A0A2U1UAY2_9GAMM</name>
<dbReference type="NCBIfam" id="NF011652">
    <property type="entry name" value="PRK15070.1"/>
    <property type="match status" value="1"/>
</dbReference>
<evidence type="ECO:0000256" key="10">
    <source>
        <dbReference type="ARBA" id="ARBA00024322"/>
    </source>
</evidence>
<reference evidence="13 14" key="1">
    <citation type="submission" date="2018-04" db="EMBL/GenBank/DDBJ databases">
        <title>Brenneria corticis sp.nov.</title>
        <authorList>
            <person name="Li Y."/>
        </authorList>
    </citation>
    <scope>NUCLEOTIDE SEQUENCE [LARGE SCALE GENOMIC DNA]</scope>
    <source>
        <strain evidence="13 14">CFCC 11842</strain>
    </source>
</reference>
<sequence>MNVTQRQEAERITRQIVQELTAGGTASAAPATLQVPVGISNRHVHLAREDMDILFGYGSTLTRMKAVKQPGQFAAEETVILRGPKGEIKHVRVLGPLRPVTQIEISVADGFVLGVDAPIRMSGDLEDSPGIELVGSQGSVKKDRGTIVAWRHIHISPEEAESQGLRDGMEVSIQVAGKRAGLMQRVIVRATQASVRELHIDVEEANAYGLRNGDRVSILTGA</sequence>
<evidence type="ECO:0000256" key="1">
    <source>
        <dbReference type="ARBA" id="ARBA00001947"/>
    </source>
</evidence>
<dbReference type="GO" id="GO:0031469">
    <property type="term" value="C:bacterial microcompartment"/>
    <property type="evidence" value="ECO:0007669"/>
    <property type="project" value="UniProtKB-SubCell"/>
</dbReference>
<comment type="similarity">
    <text evidence="3 12">Belongs to the PduL family.</text>
</comment>
<evidence type="ECO:0000256" key="5">
    <source>
        <dbReference type="ARBA" id="ARBA00020837"/>
    </source>
</evidence>
<evidence type="ECO:0000256" key="8">
    <source>
        <dbReference type="ARBA" id="ARBA00022833"/>
    </source>
</evidence>
<keyword evidence="7" id="KW-0479">Metal-binding</keyword>
<dbReference type="InterPro" id="IPR008300">
    <property type="entry name" value="PTAC"/>
</dbReference>
<evidence type="ECO:0000256" key="12">
    <source>
        <dbReference type="PIRNR" id="PIRNR010130"/>
    </source>
</evidence>
<keyword evidence="9 12" id="KW-0012">Acyltransferase</keyword>
<dbReference type="UniPathway" id="UPA00621"/>
<dbReference type="EMBL" id="QDKH01000003">
    <property type="protein sequence ID" value="PWC18846.1"/>
    <property type="molecule type" value="Genomic_DNA"/>
</dbReference>
<dbReference type="AlphaFoldDB" id="A0A2U1UAY2"/>
<proteinExistence type="inferred from homology"/>
<dbReference type="PIRSF" id="PIRSF010130">
    <property type="entry name" value="PduL"/>
    <property type="match status" value="1"/>
</dbReference>
<evidence type="ECO:0000256" key="3">
    <source>
        <dbReference type="ARBA" id="ARBA00007342"/>
    </source>
</evidence>
<evidence type="ECO:0000313" key="13">
    <source>
        <dbReference type="EMBL" id="PWC18846.1"/>
    </source>
</evidence>
<keyword evidence="11" id="KW-1283">Bacterial microcompartment</keyword>
<evidence type="ECO:0000256" key="7">
    <source>
        <dbReference type="ARBA" id="ARBA00022723"/>
    </source>
</evidence>
<gene>
    <name evidence="13" type="ORF">DDT56_02510</name>
</gene>
<keyword evidence="14" id="KW-1185">Reference proteome</keyword>
<comment type="subcellular location">
    <subcellularLocation>
        <location evidence="10">Bacterial microcompartment</location>
    </subcellularLocation>
</comment>
<dbReference type="EC" id="2.3.1.222" evidence="4 12"/>
<dbReference type="Pfam" id="PF06130">
    <property type="entry name" value="PTAC"/>
    <property type="match status" value="1"/>
</dbReference>
<evidence type="ECO:0000256" key="6">
    <source>
        <dbReference type="ARBA" id="ARBA00022679"/>
    </source>
</evidence>
<keyword evidence="8" id="KW-0862">Zinc</keyword>
<dbReference type="GO" id="GO:0016747">
    <property type="term" value="F:acyltransferase activity, transferring groups other than amino-acyl groups"/>
    <property type="evidence" value="ECO:0007669"/>
    <property type="project" value="InterPro"/>
</dbReference>
<evidence type="ECO:0000256" key="9">
    <source>
        <dbReference type="ARBA" id="ARBA00023315"/>
    </source>
</evidence>
<protein>
    <recommendedName>
        <fullName evidence="5 12">Phosphate propanoyltransferase</fullName>
        <ecNumber evidence="4 12">2.3.1.222</ecNumber>
    </recommendedName>
</protein>
<comment type="caution">
    <text evidence="13">The sequence shown here is derived from an EMBL/GenBank/DDBJ whole genome shotgun (WGS) entry which is preliminary data.</text>
</comment>
<accession>A0A2U1UAY2</accession>
<dbReference type="PANTHER" id="PTHR39453">
    <property type="entry name" value="PHOSPHATE PROPANOYLTRANSFERASE"/>
    <property type="match status" value="1"/>
</dbReference>
<dbReference type="GO" id="GO:0051144">
    <property type="term" value="P:1,2-propanediol catabolic process"/>
    <property type="evidence" value="ECO:0007669"/>
    <property type="project" value="UniProtKB-UniPathway"/>
</dbReference>